<feature type="compositionally biased region" description="Polar residues" evidence="1">
    <location>
        <begin position="8"/>
        <end position="17"/>
    </location>
</feature>
<comment type="caution">
    <text evidence="2">The sequence shown here is derived from an EMBL/GenBank/DDBJ whole genome shotgun (WGS) entry which is preliminary data.</text>
</comment>
<evidence type="ECO:0000313" key="3">
    <source>
        <dbReference type="Proteomes" id="UP001142400"/>
    </source>
</evidence>
<protein>
    <submittedName>
        <fullName evidence="2">Uncharacterized protein</fullName>
    </submittedName>
</protein>
<keyword evidence="3" id="KW-1185">Reference proteome</keyword>
<evidence type="ECO:0000313" key="2">
    <source>
        <dbReference type="EMBL" id="MCQ8831806.1"/>
    </source>
</evidence>
<evidence type="ECO:0000256" key="1">
    <source>
        <dbReference type="SAM" id="MobiDB-lite"/>
    </source>
</evidence>
<dbReference type="RefSeq" id="WP_257632685.1">
    <property type="nucleotide sequence ID" value="NZ_JANIIC010000027.1"/>
</dbReference>
<accession>A0A9X2RUU3</accession>
<gene>
    <name evidence="2" type="ORF">NQU54_22720</name>
</gene>
<dbReference type="InterPro" id="IPR054202">
    <property type="entry name" value="DUF6907"/>
</dbReference>
<reference evidence="2" key="1">
    <citation type="submission" date="2022-06" db="EMBL/GenBank/DDBJ databases">
        <title>WGS of actinobacteria.</title>
        <authorList>
            <person name="Thawai C."/>
        </authorList>
    </citation>
    <scope>NUCLEOTIDE SEQUENCE</scope>
    <source>
        <strain evidence="2">DSM 42010</strain>
    </source>
</reference>
<feature type="region of interest" description="Disordered" evidence="1">
    <location>
        <begin position="1"/>
        <end position="20"/>
    </location>
</feature>
<dbReference type="Proteomes" id="UP001142400">
    <property type="component" value="Unassembled WGS sequence"/>
</dbReference>
<organism evidence="2 3">
    <name type="scientific">Streptomyces malaysiensis subsp. samsunensis</name>
    <dbReference type="NCBI Taxonomy" id="459658"/>
    <lineage>
        <taxon>Bacteria</taxon>
        <taxon>Bacillati</taxon>
        <taxon>Actinomycetota</taxon>
        <taxon>Actinomycetes</taxon>
        <taxon>Kitasatosporales</taxon>
        <taxon>Streptomycetaceae</taxon>
        <taxon>Streptomyces</taxon>
        <taxon>Streptomyces violaceusniger group</taxon>
    </lineage>
</organism>
<dbReference type="Pfam" id="PF21848">
    <property type="entry name" value="DUF6907"/>
    <property type="match status" value="1"/>
</dbReference>
<name>A0A9X2RUU3_STRMQ</name>
<dbReference type="AlphaFoldDB" id="A0A9X2RUU3"/>
<dbReference type="EMBL" id="JANIIC010000027">
    <property type="protein sequence ID" value="MCQ8831806.1"/>
    <property type="molecule type" value="Genomic_DNA"/>
</dbReference>
<proteinExistence type="predicted"/>
<sequence length="141" mass="15166">MTVLPPTLAQQPAATSVTPPPVSPRLVAAVVRGQRIAIPCFDWCVRDHSKEDLAFLEDLSHEGEEIALAAPEFGGVTEVLVASIRQWPFVNDEDRGLPYLGLDATGEGEAENLQKGAALAFADQLVAHAARIRQLAENMPD</sequence>